<sequence length="883" mass="100106">MKNKAILFLALAILGIATYLFFQKKNPYLSTLKRFVPDNTLLLLETNEMTDNPQSHVFTQIPLLSRIENQFYLLQKIGLSKEEIQNLIQDKTLYFALLPEAKEDLNYITYLPLNQSDSALVNKIKRLQENISGSRIIYHTTRGQRIAEVIDSATKSVLSFFIQNDIIIFSSSSILIEEAILPSENSWIKEIADELTLQNDSTITATHLNKQAIARFINKISVDKSKIAKQFVNLLSDNFTGFQSDESVIKAFGVLKDNNLFEGQSPKKLEDLSMIPNTSSFLLHIPFDNTTKFEESLQQYFSKNKELNVLRNTVKAAFKLNFSDIYQNLEGEILFTGFDEGDETFNGKALVLRNKLLFNILKNTSAEVSKEENANVVSVEYGGYTIKSLGIREFPTMLFGEYFAGFEECYFTEYKNYLIITNSLSAMQSYLLTISKGDVWSNSAKNQALVKKCKASNLTLISETNRALLGFKKSLVNAWANRFSENESQLNRIQVSIFEILQDKTELSLFKNISLVESSKKYSNKWIKLASIQVDSLSKPFYFTNPLTKKQETFVQGTDNQIHYVKAGKKVWSYQLSGRIVGEIKNVNVLPNTQQQLLIASANKVYILSRNAQGFEVKTISNNTGLAIHDFIVFDAEDDKKQNLTLFSSNSASYKIDKTSLTLSLYHKPKNSTPHILPISTVIIKGIEYAILLDKKGKLILQDASGNVASGFPITLNRTFNAPALLEGSNERIHIKVLSENGELFSVNLSGKIVEKKQLLRPNFESKFFLCADQRNTDWVIMRSDGKDVTVIDKSEREMFTIKEETFGVKRLKYYNLGVGGKYFALTNSYTTYRFFDENGGYVGGMPIISSYHPVLTYSESYQKLIIDITTPAALENWSVKLR</sequence>
<proteinExistence type="predicted"/>
<evidence type="ECO:0000313" key="2">
    <source>
        <dbReference type="Proteomes" id="UP000524404"/>
    </source>
</evidence>
<keyword evidence="2" id="KW-1185">Reference proteome</keyword>
<dbReference type="AlphaFoldDB" id="A0A841EV88"/>
<accession>A0A841EV88</accession>
<dbReference type="EMBL" id="JACHKT010000025">
    <property type="protein sequence ID" value="MBB6004558.1"/>
    <property type="molecule type" value="Genomic_DNA"/>
</dbReference>
<dbReference type="RefSeq" id="WP_184135629.1">
    <property type="nucleotide sequence ID" value="NZ_JACHKT010000025.1"/>
</dbReference>
<protein>
    <submittedName>
        <fullName evidence="1">Uncharacterized protein</fullName>
    </submittedName>
</protein>
<gene>
    <name evidence="1" type="ORF">HNP25_003224</name>
</gene>
<dbReference type="Proteomes" id="UP000524404">
    <property type="component" value="Unassembled WGS sequence"/>
</dbReference>
<name>A0A841EV88_9BACT</name>
<evidence type="ECO:0000313" key="1">
    <source>
        <dbReference type="EMBL" id="MBB6004558.1"/>
    </source>
</evidence>
<organism evidence="1 2">
    <name type="scientific">Arcicella rosea</name>
    <dbReference type="NCBI Taxonomy" id="502909"/>
    <lineage>
        <taxon>Bacteria</taxon>
        <taxon>Pseudomonadati</taxon>
        <taxon>Bacteroidota</taxon>
        <taxon>Cytophagia</taxon>
        <taxon>Cytophagales</taxon>
        <taxon>Flectobacillaceae</taxon>
        <taxon>Arcicella</taxon>
    </lineage>
</organism>
<reference evidence="1 2" key="1">
    <citation type="submission" date="2020-08" db="EMBL/GenBank/DDBJ databases">
        <title>Functional genomics of gut bacteria from endangered species of beetles.</title>
        <authorList>
            <person name="Carlos-Shanley C."/>
        </authorList>
    </citation>
    <scope>NUCLEOTIDE SEQUENCE [LARGE SCALE GENOMIC DNA]</scope>
    <source>
        <strain evidence="1 2">S00070</strain>
    </source>
</reference>
<comment type="caution">
    <text evidence="1">The sequence shown here is derived from an EMBL/GenBank/DDBJ whole genome shotgun (WGS) entry which is preliminary data.</text>
</comment>